<proteinExistence type="predicted"/>
<keyword evidence="2" id="KW-1185">Reference proteome</keyword>
<dbReference type="InterPro" id="IPR045390">
    <property type="entry name" value="ABC-3C_MC3"/>
</dbReference>
<dbReference type="KEGG" id="tab:CIG75_03860"/>
<organism evidence="1 2">
    <name type="scientific">Tumebacillus algifaecis</name>
    <dbReference type="NCBI Taxonomy" id="1214604"/>
    <lineage>
        <taxon>Bacteria</taxon>
        <taxon>Bacillati</taxon>
        <taxon>Bacillota</taxon>
        <taxon>Bacilli</taxon>
        <taxon>Bacillales</taxon>
        <taxon>Alicyclobacillaceae</taxon>
        <taxon>Tumebacillus</taxon>
    </lineage>
</organism>
<gene>
    <name evidence="1" type="ORF">CIG75_03860</name>
</gene>
<accession>A0A223CYI0</accession>
<dbReference type="EMBL" id="CP022657">
    <property type="protein sequence ID" value="ASS74206.1"/>
    <property type="molecule type" value="Genomic_DNA"/>
</dbReference>
<dbReference type="Proteomes" id="UP000214688">
    <property type="component" value="Chromosome"/>
</dbReference>
<dbReference type="RefSeq" id="WP_094235465.1">
    <property type="nucleotide sequence ID" value="NZ_CP022657.1"/>
</dbReference>
<evidence type="ECO:0000313" key="2">
    <source>
        <dbReference type="Proteomes" id="UP000214688"/>
    </source>
</evidence>
<protein>
    <submittedName>
        <fullName evidence="1">Uncharacterized protein</fullName>
    </submittedName>
</protein>
<dbReference type="AlphaFoldDB" id="A0A223CYI0"/>
<dbReference type="Pfam" id="PF20131">
    <property type="entry name" value="MC3"/>
    <property type="match status" value="1"/>
</dbReference>
<evidence type="ECO:0000313" key="1">
    <source>
        <dbReference type="EMBL" id="ASS74206.1"/>
    </source>
</evidence>
<sequence>MSVRAISHISLNPFLGSEIIQHFLSGCKNKEMDLPAIYLVFPLVYYGASRDGLCSSNQKSSLYEKFFKDPKKRLMLGGLEERYFYYKKLTQKSLIVGHNEMCFRVSYSVSLLETVTFKDEKNSELFDYYKAAYYLGVIFSKAETKHVLSYFGVIDDESILQGRSIV</sequence>
<reference evidence="1 2" key="1">
    <citation type="journal article" date="2015" name="Int. J. Syst. Evol. Microbiol.">
        <title>Tumebacillus algifaecis sp. nov., isolated from decomposing algal scum.</title>
        <authorList>
            <person name="Wu Y.F."/>
            <person name="Zhang B."/>
            <person name="Xing P."/>
            <person name="Wu Q.L."/>
            <person name="Liu S.J."/>
        </authorList>
    </citation>
    <scope>NUCLEOTIDE SEQUENCE [LARGE SCALE GENOMIC DNA]</scope>
    <source>
        <strain evidence="1 2">THMBR28</strain>
    </source>
</reference>
<name>A0A223CYI0_9BACL</name>
<dbReference type="OrthoDB" id="2860751at2"/>